<dbReference type="GO" id="GO:0000978">
    <property type="term" value="F:RNA polymerase II cis-regulatory region sequence-specific DNA binding"/>
    <property type="evidence" value="ECO:0000318"/>
    <property type="project" value="GO_Central"/>
</dbReference>
<dbReference type="HOGENOM" id="CLU_645503_0_0_1"/>
<reference evidence="11" key="6">
    <citation type="submission" date="2025-05" db="UniProtKB">
        <authorList>
            <consortium name="Ensembl"/>
        </authorList>
    </citation>
    <scope>IDENTIFICATION</scope>
</reference>
<keyword evidence="3 6" id="KW-0238">DNA-binding</keyword>
<dbReference type="CTD" id="5015"/>
<name>Q4H303_CIOIN</name>
<dbReference type="GeneTree" id="ENSGT00940000167436"/>
<dbReference type="Proteomes" id="UP000008144">
    <property type="component" value="Chromosome 4"/>
</dbReference>
<evidence type="ECO:0000256" key="3">
    <source>
        <dbReference type="ARBA" id="ARBA00023125"/>
    </source>
</evidence>
<feature type="compositionally biased region" description="Polar residues" evidence="8">
    <location>
        <begin position="255"/>
        <end position="274"/>
    </location>
</feature>
<evidence type="ECO:0000256" key="8">
    <source>
        <dbReference type="SAM" id="MobiDB-lite"/>
    </source>
</evidence>
<keyword evidence="4 6" id="KW-0371">Homeobox</keyword>
<dbReference type="GeneID" id="445669"/>
<reference evidence="10" key="2">
    <citation type="journal article" date="2003" name="Dev. Genes Evol.">
        <title>Genomewide surveys of developmentally relevant genes in Ciona intestinalis.</title>
        <authorList>
            <person name="Satou Y."/>
            <person name="Satoh N."/>
        </authorList>
    </citation>
    <scope>NUCLEOTIDE SEQUENCE</scope>
</reference>
<reference evidence="11" key="5">
    <citation type="journal article" date="2008" name="Genome Biol.">
        <title>Improved genome assembly and evidence-based global gene model set for the chordate Ciona intestinalis: new insight into intron and operon populations.</title>
        <authorList>
            <person name="Satou Y."/>
            <person name="Mineta K."/>
            <person name="Ogasawara M."/>
            <person name="Sasakura Y."/>
            <person name="Shoguchi E."/>
            <person name="Ueno K."/>
            <person name="Yamada L."/>
            <person name="Matsumoto J."/>
            <person name="Wasserscheid J."/>
            <person name="Dewar K."/>
            <person name="Wiley G.B."/>
            <person name="Macmil S.L."/>
            <person name="Roe B.A."/>
            <person name="Zeller R.W."/>
            <person name="Hastings K.E."/>
            <person name="Lemaire P."/>
            <person name="Lindquist E."/>
            <person name="Endo T."/>
            <person name="Hotta K."/>
            <person name="Inaba K."/>
        </authorList>
    </citation>
    <scope>NUCLEOTIDE SEQUENCE [LARGE SCALE GENOMIC DNA]</scope>
    <source>
        <strain evidence="11">wild type</strain>
    </source>
</reference>
<dbReference type="AlphaFoldDB" id="Q4H303"/>
<dbReference type="SMART" id="SM00389">
    <property type="entry name" value="HOX"/>
    <property type="match status" value="1"/>
</dbReference>
<dbReference type="GO" id="GO:0000981">
    <property type="term" value="F:DNA-binding transcription factor activity, RNA polymerase II-specific"/>
    <property type="evidence" value="ECO:0000318"/>
    <property type="project" value="GO_Central"/>
</dbReference>
<feature type="domain" description="Homeobox" evidence="9">
    <location>
        <begin position="63"/>
        <end position="123"/>
    </location>
</feature>
<dbReference type="SUPFAM" id="SSF46689">
    <property type="entry name" value="Homeodomain-like"/>
    <property type="match status" value="1"/>
</dbReference>
<feature type="compositionally biased region" description="Polar residues" evidence="8">
    <location>
        <begin position="219"/>
        <end position="232"/>
    </location>
</feature>
<organism evidence="10">
    <name type="scientific">Ciona intestinalis</name>
    <name type="common">Transparent sea squirt</name>
    <name type="synonym">Ascidia intestinalis</name>
    <dbReference type="NCBI Taxonomy" id="7719"/>
    <lineage>
        <taxon>Eukaryota</taxon>
        <taxon>Metazoa</taxon>
        <taxon>Chordata</taxon>
        <taxon>Tunicata</taxon>
        <taxon>Ascidiacea</taxon>
        <taxon>Phlebobranchia</taxon>
        <taxon>Cionidae</taxon>
        <taxon>Ciona</taxon>
    </lineage>
</organism>
<dbReference type="InterPro" id="IPR017970">
    <property type="entry name" value="Homeobox_CS"/>
</dbReference>
<dbReference type="PANTHER" id="PTHR45793:SF5">
    <property type="entry name" value="HOMEOTIC PROTEIN OCELLILESS"/>
    <property type="match status" value="1"/>
</dbReference>
<dbReference type="InterPro" id="IPR009057">
    <property type="entry name" value="Homeodomain-like_sf"/>
</dbReference>
<feature type="compositionally biased region" description="Low complexity" evidence="8">
    <location>
        <begin position="122"/>
        <end position="167"/>
    </location>
</feature>
<dbReference type="EMBL" id="EAAA01002010">
    <property type="status" value="NOT_ANNOTATED_CDS"/>
    <property type="molecule type" value="Genomic_DNA"/>
</dbReference>
<dbReference type="FunFam" id="1.10.10.60:FF:000142">
    <property type="entry name" value="homeobox protein OTX2 isoform X2"/>
    <property type="match status" value="1"/>
</dbReference>
<keyword evidence="12" id="KW-1185">Reference proteome</keyword>
<dbReference type="Ensembl" id="ENSCINT00000033145.1">
    <property type="protein sequence ID" value="ENSCINP00000031453.1"/>
    <property type="gene ID" value="ENSCING00000019349.1"/>
</dbReference>
<dbReference type="GO" id="GO:0005634">
    <property type="term" value="C:nucleus"/>
    <property type="evidence" value="ECO:0000318"/>
    <property type="project" value="GO_Central"/>
</dbReference>
<feature type="DNA-binding region" description="Homeobox" evidence="6">
    <location>
        <begin position="65"/>
        <end position="124"/>
    </location>
</feature>
<evidence type="ECO:0000259" key="9">
    <source>
        <dbReference type="PROSITE" id="PS50071"/>
    </source>
</evidence>
<dbReference type="STRING" id="7719.ENSCINP00000031453"/>
<gene>
    <name evidence="10" type="primary">Ci-Otx</name>
    <name evidence="11" type="synonym">otx2</name>
</gene>
<dbReference type="CDD" id="cd00086">
    <property type="entry name" value="homeodomain"/>
    <property type="match status" value="1"/>
</dbReference>
<proteinExistence type="evidence at transcript level"/>
<feature type="region of interest" description="Disordered" evidence="8">
    <location>
        <begin position="363"/>
        <end position="385"/>
    </location>
</feature>
<evidence type="ECO:0000313" key="12">
    <source>
        <dbReference type="Proteomes" id="UP000008144"/>
    </source>
</evidence>
<dbReference type="Pfam" id="PF00046">
    <property type="entry name" value="Homeodomain"/>
    <property type="match status" value="1"/>
</dbReference>
<reference evidence="10" key="4">
    <citation type="submission" date="2005-04" db="EMBL/GenBank/DDBJ databases">
        <title>Expressed genes in Ciona intestinalis.</title>
        <authorList>
            <person name="Satou Y."/>
        </authorList>
    </citation>
    <scope>NUCLEOTIDE SEQUENCE</scope>
</reference>
<dbReference type="PROSITE" id="PS50071">
    <property type="entry name" value="HOMEOBOX_2"/>
    <property type="match status" value="1"/>
</dbReference>
<evidence type="ECO:0000256" key="4">
    <source>
        <dbReference type="ARBA" id="ARBA00023155"/>
    </source>
</evidence>
<keyword evidence="5 6" id="KW-0539">Nucleus</keyword>
<dbReference type="PANTHER" id="PTHR45793">
    <property type="entry name" value="HOMEOBOX PROTEIN"/>
    <property type="match status" value="1"/>
</dbReference>
<sequence length="425" mass="44602">MSYLKSPHYAMNGLGLGHDMNLLHPTVTYPGDSAACYFQRIQGMHQGAKNMQFAAPPVYSSSRKQRRERTTFTRAQLDILEALFGKTRYPDIFMREEVALKINLPESRVQVWFKNRRAKCRQQVQQQQQKQKSGSGGSSSNSSSSTGSSSSGSASSTNSNNNSSSSSNKKKSPPTTPTPTANGPTTSSSPFQQHGAPSAHAPHAQSTSPPLPSSPVSSNGQIAPSVTPSELMSANGPAPISLPGSHGAHSGMVHNGSSSNIWSPASVSPGASSDGASNVPGIGYTGALGSNNSPYMAAAAAVAHAAHSPYSATSNAQVSSTGYPQNYHTSHSYFGTMEASYLPSVPFPGAAPGCGMGDMSMAGQQSAAQLGHHGTGQPHPASHHQFMSQSYPYHHASSGVTPTYPTVSDCLDYKDQTQAWKFQVL</sequence>
<dbReference type="RefSeq" id="NP_001027662.2">
    <property type="nucleotide sequence ID" value="NM_001032490.2"/>
</dbReference>
<dbReference type="PROSITE" id="PS00027">
    <property type="entry name" value="HOMEOBOX_1"/>
    <property type="match status" value="1"/>
</dbReference>
<evidence type="ECO:0000256" key="7">
    <source>
        <dbReference type="RuleBase" id="RU000682"/>
    </source>
</evidence>
<evidence type="ECO:0000313" key="11">
    <source>
        <dbReference type="Ensembl" id="ENSCINP00000031453.1"/>
    </source>
</evidence>
<protein>
    <submittedName>
        <fullName evidence="11">Otx</fullName>
    </submittedName>
    <submittedName>
        <fullName evidence="10">Transcription factor protein</fullName>
    </submittedName>
</protein>
<keyword evidence="2" id="KW-0217">Developmental protein</keyword>
<accession>A0A1W2VNA6</accession>
<evidence type="ECO:0000313" key="10">
    <source>
        <dbReference type="EMBL" id="BAE06624.1"/>
    </source>
</evidence>
<dbReference type="OMA" id="KSPHYAM"/>
<dbReference type="InterPro" id="IPR001356">
    <property type="entry name" value="HD"/>
</dbReference>
<dbReference type="EMBL" id="AB210619">
    <property type="protein sequence ID" value="BAE06624.1"/>
    <property type="molecule type" value="mRNA"/>
</dbReference>
<dbReference type="OrthoDB" id="6159439at2759"/>
<evidence type="ECO:0000256" key="6">
    <source>
        <dbReference type="PROSITE-ProRule" id="PRU00108"/>
    </source>
</evidence>
<reference evidence="12" key="1">
    <citation type="journal article" date="2002" name="Science">
        <title>The draft genome of Ciona intestinalis: insights into chordate and vertebrate origins.</title>
        <authorList>
            <person name="Dehal P."/>
            <person name="Satou Y."/>
            <person name="Campbell R.K."/>
            <person name="Chapman J."/>
            <person name="Degnan B."/>
            <person name="De Tomaso A."/>
            <person name="Davidson B."/>
            <person name="Di Gregorio A."/>
            <person name="Gelpke M."/>
            <person name="Goodstein D.M."/>
            <person name="Harafuji N."/>
            <person name="Hastings K.E."/>
            <person name="Ho I."/>
            <person name="Hotta K."/>
            <person name="Huang W."/>
            <person name="Kawashima T."/>
            <person name="Lemaire P."/>
            <person name="Martinez D."/>
            <person name="Meinertzhagen I.A."/>
            <person name="Necula S."/>
            <person name="Nonaka M."/>
            <person name="Putnam N."/>
            <person name="Rash S."/>
            <person name="Saiga H."/>
            <person name="Satake M."/>
            <person name="Terry A."/>
            <person name="Yamada L."/>
            <person name="Wang H.G."/>
            <person name="Awazu S."/>
            <person name="Azumi K."/>
            <person name="Boore J."/>
            <person name="Branno M."/>
            <person name="Chin-Bow S."/>
            <person name="DeSantis R."/>
            <person name="Doyle S."/>
            <person name="Francino P."/>
            <person name="Keys D.N."/>
            <person name="Haga S."/>
            <person name="Hayashi H."/>
            <person name="Hino K."/>
            <person name="Imai K.S."/>
            <person name="Inaba K."/>
            <person name="Kano S."/>
            <person name="Kobayashi K."/>
            <person name="Kobayashi M."/>
            <person name="Lee B.I."/>
            <person name="Makabe K.W."/>
            <person name="Manohar C."/>
            <person name="Matassi G."/>
            <person name="Medina M."/>
            <person name="Mochizuki Y."/>
            <person name="Mount S."/>
            <person name="Morishita T."/>
            <person name="Miura S."/>
            <person name="Nakayama A."/>
            <person name="Nishizaka S."/>
            <person name="Nomoto H."/>
            <person name="Ohta F."/>
            <person name="Oishi K."/>
            <person name="Rigoutsos I."/>
            <person name="Sano M."/>
            <person name="Sasaki A."/>
            <person name="Sasakura Y."/>
            <person name="Shoguchi E."/>
            <person name="Shin-i T."/>
            <person name="Spagnuolo A."/>
            <person name="Stainier D."/>
            <person name="Suzuki M.M."/>
            <person name="Tassy O."/>
            <person name="Takatori N."/>
            <person name="Tokuoka M."/>
            <person name="Yagi K."/>
            <person name="Yoshizaki F."/>
            <person name="Wada S."/>
            <person name="Zhang C."/>
            <person name="Hyatt P.D."/>
            <person name="Larimer F."/>
            <person name="Detter C."/>
            <person name="Doggett N."/>
            <person name="Glavina T."/>
            <person name="Hawkins T."/>
            <person name="Richardson P."/>
            <person name="Lucas S."/>
            <person name="Kohara Y."/>
            <person name="Levine M."/>
            <person name="Satoh N."/>
            <person name="Rokhsar D.S."/>
        </authorList>
    </citation>
    <scope>NUCLEOTIDE SEQUENCE [LARGE SCALE GENOMIC DNA]</scope>
</reference>
<evidence type="ECO:0000256" key="1">
    <source>
        <dbReference type="ARBA" id="ARBA00004123"/>
    </source>
</evidence>
<dbReference type="GO" id="GO:0006357">
    <property type="term" value="P:regulation of transcription by RNA polymerase II"/>
    <property type="evidence" value="ECO:0000318"/>
    <property type="project" value="GO_Central"/>
</dbReference>
<comment type="subcellular location">
    <subcellularLocation>
        <location evidence="1 6 7">Nucleus</location>
    </subcellularLocation>
</comment>
<dbReference type="Gene3D" id="1.10.10.60">
    <property type="entry name" value="Homeodomain-like"/>
    <property type="match status" value="1"/>
</dbReference>
<evidence type="ECO:0000256" key="5">
    <source>
        <dbReference type="ARBA" id="ARBA00023242"/>
    </source>
</evidence>
<evidence type="ECO:0000256" key="2">
    <source>
        <dbReference type="ARBA" id="ARBA00022473"/>
    </source>
</evidence>
<feature type="compositionally biased region" description="Low complexity" evidence="8">
    <location>
        <begin position="178"/>
        <end position="190"/>
    </location>
</feature>
<accession>Q4H303</accession>
<reference evidence="10" key="3">
    <citation type="journal article" date="2004" name="Development">
        <title>Gene expression profiles of transcription factors and signaling molecules in the ascidian embryo: towards a comprehensive understanding of gene networks.</title>
        <authorList>
            <person name="Imai K.S."/>
            <person name="Hino K."/>
            <person name="Yagi K."/>
            <person name="Satoh N."/>
            <person name="Satou Y."/>
        </authorList>
    </citation>
    <scope>NUCLEOTIDE SEQUENCE</scope>
</reference>
<feature type="region of interest" description="Disordered" evidence="8">
    <location>
        <begin position="122"/>
        <end position="274"/>
    </location>
</feature>
<dbReference type="KEGG" id="cin:445669"/>